<reference evidence="9 10" key="1">
    <citation type="submission" date="2018-03" db="EMBL/GenBank/DDBJ databases">
        <title>Brevisbacillus phylogenomics.</title>
        <authorList>
            <person name="Dunlap C."/>
        </authorList>
    </citation>
    <scope>NUCLEOTIDE SEQUENCE [LARGE SCALE GENOMIC DNA]</scope>
    <source>
        <strain evidence="9 10">NRRL NRS-1210</strain>
    </source>
</reference>
<dbReference type="SUPFAM" id="SSF52743">
    <property type="entry name" value="Subtilisin-like"/>
    <property type="match status" value="1"/>
</dbReference>
<dbReference type="InterPro" id="IPR000209">
    <property type="entry name" value="Peptidase_S8/S53_dom"/>
</dbReference>
<keyword evidence="10" id="KW-1185">Reference proteome</keyword>
<comment type="caution">
    <text evidence="9">The sequence shown here is derived from an EMBL/GenBank/DDBJ whole genome shotgun (WGS) entry which is preliminary data.</text>
</comment>
<dbReference type="Gene3D" id="2.60.120.380">
    <property type="match status" value="2"/>
</dbReference>
<gene>
    <name evidence="9" type="ORF">C7R93_21190</name>
</gene>
<dbReference type="RefSeq" id="WP_106840678.1">
    <property type="nucleotide sequence ID" value="NZ_JBCNIW010000025.1"/>
</dbReference>
<dbReference type="InterPro" id="IPR036852">
    <property type="entry name" value="Peptidase_S8/S53_dom_sf"/>
</dbReference>
<dbReference type="InterPro" id="IPR022398">
    <property type="entry name" value="Peptidase_S8_His-AS"/>
</dbReference>
<evidence type="ECO:0000256" key="3">
    <source>
        <dbReference type="ARBA" id="ARBA00022801"/>
    </source>
</evidence>
<evidence type="ECO:0000259" key="8">
    <source>
        <dbReference type="Pfam" id="PF00082"/>
    </source>
</evidence>
<dbReference type="InterPro" id="IPR051048">
    <property type="entry name" value="Peptidase_S8/S53_subtilisin"/>
</dbReference>
<dbReference type="CDD" id="cd04842">
    <property type="entry name" value="Peptidases_S8_Kp43_protease"/>
    <property type="match status" value="1"/>
</dbReference>
<evidence type="ECO:0000256" key="4">
    <source>
        <dbReference type="ARBA" id="ARBA00022825"/>
    </source>
</evidence>
<dbReference type="OrthoDB" id="9798386at2"/>
<dbReference type="EMBL" id="PXZM01000036">
    <property type="protein sequence ID" value="PSJ91159.1"/>
    <property type="molecule type" value="Genomic_DNA"/>
</dbReference>
<evidence type="ECO:0000256" key="5">
    <source>
        <dbReference type="PROSITE-ProRule" id="PRU01240"/>
    </source>
</evidence>
<evidence type="ECO:0000256" key="7">
    <source>
        <dbReference type="SAM" id="SignalP"/>
    </source>
</evidence>
<keyword evidence="7" id="KW-0732">Signal</keyword>
<dbReference type="InterPro" id="IPR008979">
    <property type="entry name" value="Galactose-bd-like_sf"/>
</dbReference>
<comment type="similarity">
    <text evidence="1 5">Belongs to the peptidase S8 family.</text>
</comment>
<dbReference type="SUPFAM" id="SSF49785">
    <property type="entry name" value="Galactose-binding domain-like"/>
    <property type="match status" value="1"/>
</dbReference>
<feature type="signal peptide" evidence="7">
    <location>
        <begin position="1"/>
        <end position="29"/>
    </location>
</feature>
<dbReference type="PRINTS" id="PR00723">
    <property type="entry name" value="SUBTILISIN"/>
</dbReference>
<evidence type="ECO:0000313" key="9">
    <source>
        <dbReference type="EMBL" id="PSJ91159.1"/>
    </source>
</evidence>
<dbReference type="PROSITE" id="PS00137">
    <property type="entry name" value="SUBTILASE_HIS"/>
    <property type="match status" value="1"/>
</dbReference>
<dbReference type="InterPro" id="IPR015500">
    <property type="entry name" value="Peptidase_S8_subtilisin-rel"/>
</dbReference>
<dbReference type="InterPro" id="IPR034058">
    <property type="entry name" value="TagA/B/C/D_pept_dom"/>
</dbReference>
<keyword evidence="3 5" id="KW-0378">Hydrolase</keyword>
<evidence type="ECO:0000256" key="2">
    <source>
        <dbReference type="ARBA" id="ARBA00022670"/>
    </source>
</evidence>
<dbReference type="Proteomes" id="UP000240419">
    <property type="component" value="Unassembled WGS sequence"/>
</dbReference>
<protein>
    <submittedName>
        <fullName evidence="9">Peptidase S8</fullName>
    </submittedName>
</protein>
<dbReference type="PANTHER" id="PTHR43399:SF4">
    <property type="entry name" value="CELL WALL-ASSOCIATED PROTEASE"/>
    <property type="match status" value="1"/>
</dbReference>
<dbReference type="Pfam" id="PF00082">
    <property type="entry name" value="Peptidase_S8"/>
    <property type="match status" value="1"/>
</dbReference>
<name>A0A2P7UW48_9BACL</name>
<keyword evidence="2 5" id="KW-0645">Protease</keyword>
<sequence>MFGLRKKWQAALCTTLVLTLSLAGIPADAKQEGERRGNIQIEADKGLALDKLSSKKRESELVVIQLSGPVREEWEEELEDIGVILGDYIPDYAFIAKMEDEQVRREVEELSFVEDIMAFTPKSKVSPELRFAGGSRERVEVAVIGFNQRVDMYRTMTEMTEDQEIRDIQTPEDAPHISIAKMDQQTVEQVIESDDVIAVVPVPENKLHNDVAATIIHSDKLASTGYTGKGQIVGVADTGLDTGKLQTMHPDFKGQIEKLISIGRPNESSDVHGHGTHVAGSIVGTGEASDGQYKGTAPGAKLVFHSIENAKGKLNTDVETILQEAYEEGARIHSNSWGTNDKGAYSLSSLLFDRFLWEHPDMTVLVAAGNDGEKGYKTIGSPATAKNVIAVGATENVRPNMGKNSDKADDVWVSSSRGLTDDGRLKPDIVAPGSAILSTRSSLAPSKNFYKRFNEHYAYMNGTSMATPILAGGVAQVREFLQEEGEKNPSGALVKAMLLTSADNLDEDMREQGFGRANLAHAIETNYKDEKDGIRTREKVTYKVKVSDDSKPLAITLAWTDYPAAIVAKRALVNDLNLKVTTPSGEKLNGNDFFEAPYNDEVDNLNNVEQVWITEPEEGTYTVTVEGYNIPKGPQPYALATTGKWQKTDDEEEEKEEEKPPVEGKPSRTGTLTKKQKYMDYLIRVNEPGDLELSVDWDGDADVDLYVYNSRSKELASATTSDNPEKLTVNIEGSGLYKIRVVLTEGKEAKYRMYMKQSGK</sequence>
<accession>A0A2P7UW48</accession>
<keyword evidence="4 5" id="KW-0720">Serine protease</keyword>
<dbReference type="Gene3D" id="3.40.50.200">
    <property type="entry name" value="Peptidase S8/S53 domain"/>
    <property type="match status" value="1"/>
</dbReference>
<feature type="active site" description="Charge relay system" evidence="5">
    <location>
        <position position="237"/>
    </location>
</feature>
<organism evidence="9 10">
    <name type="scientific">Brevibacillus fortis</name>
    <dbReference type="NCBI Taxonomy" id="2126352"/>
    <lineage>
        <taxon>Bacteria</taxon>
        <taxon>Bacillati</taxon>
        <taxon>Bacillota</taxon>
        <taxon>Bacilli</taxon>
        <taxon>Bacillales</taxon>
        <taxon>Paenibacillaceae</taxon>
        <taxon>Brevibacillus</taxon>
    </lineage>
</organism>
<dbReference type="PROSITE" id="PS51892">
    <property type="entry name" value="SUBTILASE"/>
    <property type="match status" value="1"/>
</dbReference>
<feature type="active site" description="Charge relay system" evidence="5">
    <location>
        <position position="464"/>
    </location>
</feature>
<evidence type="ECO:0000313" key="10">
    <source>
        <dbReference type="Proteomes" id="UP000240419"/>
    </source>
</evidence>
<dbReference type="GO" id="GO:0006508">
    <property type="term" value="P:proteolysis"/>
    <property type="evidence" value="ECO:0007669"/>
    <property type="project" value="UniProtKB-KW"/>
</dbReference>
<evidence type="ECO:0000256" key="6">
    <source>
        <dbReference type="SAM" id="MobiDB-lite"/>
    </source>
</evidence>
<feature type="compositionally biased region" description="Basic and acidic residues" evidence="6">
    <location>
        <begin position="657"/>
        <end position="666"/>
    </location>
</feature>
<feature type="active site" description="Charge relay system" evidence="5">
    <location>
        <position position="274"/>
    </location>
</feature>
<feature type="region of interest" description="Disordered" evidence="6">
    <location>
        <begin position="636"/>
        <end position="671"/>
    </location>
</feature>
<dbReference type="AlphaFoldDB" id="A0A2P7UW48"/>
<evidence type="ECO:0000256" key="1">
    <source>
        <dbReference type="ARBA" id="ARBA00011073"/>
    </source>
</evidence>
<dbReference type="PANTHER" id="PTHR43399">
    <property type="entry name" value="SUBTILISIN-RELATED"/>
    <property type="match status" value="1"/>
</dbReference>
<proteinExistence type="inferred from homology"/>
<feature type="chain" id="PRO_5015148438" evidence="7">
    <location>
        <begin position="30"/>
        <end position="760"/>
    </location>
</feature>
<feature type="domain" description="Peptidase S8/S53" evidence="8">
    <location>
        <begin position="228"/>
        <end position="515"/>
    </location>
</feature>
<dbReference type="GO" id="GO:0004252">
    <property type="term" value="F:serine-type endopeptidase activity"/>
    <property type="evidence" value="ECO:0007669"/>
    <property type="project" value="UniProtKB-UniRule"/>
</dbReference>